<dbReference type="Gene3D" id="2.40.50.100">
    <property type="match status" value="1"/>
</dbReference>
<evidence type="ECO:0000313" key="4">
    <source>
        <dbReference type="EMBL" id="SJN54641.1"/>
    </source>
</evidence>
<dbReference type="InterPro" id="IPR058627">
    <property type="entry name" value="MdtA-like_C"/>
</dbReference>
<dbReference type="Gene3D" id="2.40.420.20">
    <property type="match status" value="1"/>
</dbReference>
<dbReference type="InterPro" id="IPR006143">
    <property type="entry name" value="RND_pump_MFP"/>
</dbReference>
<dbReference type="STRING" id="1123498.VR7878_00861"/>
<reference evidence="5" key="1">
    <citation type="submission" date="2017-02" db="EMBL/GenBank/DDBJ databases">
        <authorList>
            <person name="Rodrigo-Torres L."/>
            <person name="Arahal R.D."/>
            <person name="Lucena T."/>
        </authorList>
    </citation>
    <scope>NUCLEOTIDE SEQUENCE [LARGE SCALE GENOMIC DNA]</scope>
    <source>
        <strain evidence="5">CECT 7878</strain>
    </source>
</reference>
<keyword evidence="5" id="KW-1185">Reference proteome</keyword>
<evidence type="ECO:0000313" key="5">
    <source>
        <dbReference type="Proteomes" id="UP000188276"/>
    </source>
</evidence>
<dbReference type="Gene3D" id="2.40.30.170">
    <property type="match status" value="1"/>
</dbReference>
<organism evidence="4 5">
    <name type="scientific">Vibrio ruber (strain DSM 16370 / JCM 11486 / BCRC 17186 / CECT 7878 / LMG 23124 / VR1)</name>
    <dbReference type="NCBI Taxonomy" id="1123498"/>
    <lineage>
        <taxon>Bacteria</taxon>
        <taxon>Pseudomonadati</taxon>
        <taxon>Pseudomonadota</taxon>
        <taxon>Gammaproteobacteria</taxon>
        <taxon>Vibrionales</taxon>
        <taxon>Vibrionaceae</taxon>
        <taxon>Vibrio</taxon>
    </lineage>
</organism>
<dbReference type="SUPFAM" id="SSF111369">
    <property type="entry name" value="HlyD-like secretion proteins"/>
    <property type="match status" value="1"/>
</dbReference>
<dbReference type="OrthoDB" id="9806939at2"/>
<dbReference type="AlphaFoldDB" id="A0A1R4LDJ0"/>
<dbReference type="GO" id="GO:1990281">
    <property type="term" value="C:efflux pump complex"/>
    <property type="evidence" value="ECO:0007669"/>
    <property type="project" value="TreeGrafter"/>
</dbReference>
<evidence type="ECO:0000256" key="1">
    <source>
        <dbReference type="ARBA" id="ARBA00009477"/>
    </source>
</evidence>
<sequence>MKMWRILLIFGVILSVMFAGISLSLTTARNDMAGEETGQPSMMRKGPPPALVDVSQARLTSWNSEKQVLATVKSKHYLNVLAEVSGTITQVAPAGSRVASGEALFHLDSRAEVAELKEKEANLKLTQLNAARADSLASTHSVSKADQQSAHVDFAKAVSDLESLRNTLRKMMVNAPFPGLVSLHDLEVGQSVLSGEKLFSFYDPDHLYVEFSVPEQDVRFLHQGMTVQVKDNLSGYVGKATISLIGTEVDTESRTLTLRAALENGNFRYGSSVRVTYPSSESKMSLVVPRMAINYSAYGQSVFVVKNNHVELRSVITGDSYDGLVQIEQGLKENDIVVTAGQIRLYPNAPVRVGESQ</sequence>
<dbReference type="Pfam" id="PF25954">
    <property type="entry name" value="Beta-barrel_RND_2"/>
    <property type="match status" value="1"/>
</dbReference>
<protein>
    <submittedName>
        <fullName evidence="4">Efflux pump periplasmic linker BepD</fullName>
    </submittedName>
</protein>
<dbReference type="Gene3D" id="1.10.287.470">
    <property type="entry name" value="Helix hairpin bin"/>
    <property type="match status" value="1"/>
</dbReference>
<comment type="similarity">
    <text evidence="1">Belongs to the membrane fusion protein (MFP) (TC 8.A.1) family.</text>
</comment>
<dbReference type="InterPro" id="IPR058792">
    <property type="entry name" value="Beta-barrel_RND_2"/>
</dbReference>
<proteinExistence type="inferred from homology"/>
<dbReference type="EMBL" id="FULE01000014">
    <property type="protein sequence ID" value="SJN54641.1"/>
    <property type="molecule type" value="Genomic_DNA"/>
</dbReference>
<gene>
    <name evidence="4" type="primary">bepD</name>
    <name evidence="4" type="ORF">VR7878_00861</name>
</gene>
<dbReference type="PANTHER" id="PTHR30469">
    <property type="entry name" value="MULTIDRUG RESISTANCE PROTEIN MDTA"/>
    <property type="match status" value="1"/>
</dbReference>
<dbReference type="GO" id="GO:0015562">
    <property type="term" value="F:efflux transmembrane transporter activity"/>
    <property type="evidence" value="ECO:0007669"/>
    <property type="project" value="TreeGrafter"/>
</dbReference>
<evidence type="ECO:0000259" key="2">
    <source>
        <dbReference type="Pfam" id="PF25954"/>
    </source>
</evidence>
<accession>A0A1R4LDJ0</accession>
<feature type="domain" description="Multidrug resistance protein MdtA-like C-terminal permuted SH3" evidence="3">
    <location>
        <begin position="286"/>
        <end position="341"/>
    </location>
</feature>
<dbReference type="Proteomes" id="UP000188276">
    <property type="component" value="Unassembled WGS sequence"/>
</dbReference>
<feature type="domain" description="CusB-like beta-barrel" evidence="2">
    <location>
        <begin position="209"/>
        <end position="267"/>
    </location>
</feature>
<dbReference type="NCBIfam" id="TIGR01730">
    <property type="entry name" value="RND_mfp"/>
    <property type="match status" value="1"/>
</dbReference>
<dbReference type="RefSeq" id="WP_077333732.1">
    <property type="nucleotide sequence ID" value="NZ_FULE01000014.1"/>
</dbReference>
<evidence type="ECO:0000259" key="3">
    <source>
        <dbReference type="Pfam" id="PF25967"/>
    </source>
</evidence>
<name>A0A1R4LDJ0_VIBR1</name>
<dbReference type="PANTHER" id="PTHR30469:SF11">
    <property type="entry name" value="BLL4320 PROTEIN"/>
    <property type="match status" value="1"/>
</dbReference>
<dbReference type="Pfam" id="PF25967">
    <property type="entry name" value="RND-MFP_C"/>
    <property type="match status" value="1"/>
</dbReference>